<dbReference type="SUPFAM" id="SSF53720">
    <property type="entry name" value="ALDH-like"/>
    <property type="match status" value="1"/>
</dbReference>
<dbReference type="EMBL" id="JBHRTQ010000001">
    <property type="protein sequence ID" value="MFC3172652.1"/>
    <property type="molecule type" value="Genomic_DNA"/>
</dbReference>
<dbReference type="PANTHER" id="PTHR42804:SF1">
    <property type="entry name" value="ALDEHYDE DEHYDROGENASE-RELATED"/>
    <property type="match status" value="1"/>
</dbReference>
<evidence type="ECO:0000259" key="5">
    <source>
        <dbReference type="Pfam" id="PF00171"/>
    </source>
</evidence>
<dbReference type="PROSITE" id="PS00687">
    <property type="entry name" value="ALDEHYDE_DEHYDR_GLU"/>
    <property type="match status" value="1"/>
</dbReference>
<accession>A0ABV7IL32</accession>
<evidence type="ECO:0000256" key="2">
    <source>
        <dbReference type="ARBA" id="ARBA00023002"/>
    </source>
</evidence>
<comment type="caution">
    <text evidence="6">The sequence shown here is derived from an EMBL/GenBank/DDBJ whole genome shotgun (WGS) entry which is preliminary data.</text>
</comment>
<dbReference type="Proteomes" id="UP001595604">
    <property type="component" value="Unassembled WGS sequence"/>
</dbReference>
<protein>
    <submittedName>
        <fullName evidence="6">Aldehyde dehydrogenase family protein</fullName>
    </submittedName>
</protein>
<name>A0ABV7IL32_9SPHN</name>
<dbReference type="InterPro" id="IPR015590">
    <property type="entry name" value="Aldehyde_DH_dom"/>
</dbReference>
<evidence type="ECO:0000256" key="1">
    <source>
        <dbReference type="ARBA" id="ARBA00009986"/>
    </source>
</evidence>
<dbReference type="RefSeq" id="WP_379508049.1">
    <property type="nucleotide sequence ID" value="NZ_JBHRTQ010000001.1"/>
</dbReference>
<evidence type="ECO:0000256" key="3">
    <source>
        <dbReference type="PROSITE-ProRule" id="PRU10007"/>
    </source>
</evidence>
<dbReference type="InterPro" id="IPR016163">
    <property type="entry name" value="Ald_DH_C"/>
</dbReference>
<comment type="similarity">
    <text evidence="1 4">Belongs to the aldehyde dehydrogenase family.</text>
</comment>
<feature type="active site" evidence="3">
    <location>
        <position position="265"/>
    </location>
</feature>
<keyword evidence="7" id="KW-1185">Reference proteome</keyword>
<gene>
    <name evidence="6" type="ORF">ACFOD9_00155</name>
</gene>
<evidence type="ECO:0000256" key="4">
    <source>
        <dbReference type="RuleBase" id="RU003345"/>
    </source>
</evidence>
<dbReference type="InterPro" id="IPR016161">
    <property type="entry name" value="Ald_DH/histidinol_DH"/>
</dbReference>
<dbReference type="Pfam" id="PF00171">
    <property type="entry name" value="Aldedh"/>
    <property type="match status" value="1"/>
</dbReference>
<organism evidence="6 7">
    <name type="scientific">Novosphingobium bradum</name>
    <dbReference type="NCBI Taxonomy" id="1737444"/>
    <lineage>
        <taxon>Bacteria</taxon>
        <taxon>Pseudomonadati</taxon>
        <taxon>Pseudomonadota</taxon>
        <taxon>Alphaproteobacteria</taxon>
        <taxon>Sphingomonadales</taxon>
        <taxon>Sphingomonadaceae</taxon>
        <taxon>Novosphingobium</taxon>
    </lineage>
</organism>
<dbReference type="PANTHER" id="PTHR42804">
    <property type="entry name" value="ALDEHYDE DEHYDROGENASE"/>
    <property type="match status" value="1"/>
</dbReference>
<feature type="domain" description="Aldehyde dehydrogenase" evidence="5">
    <location>
        <begin position="22"/>
        <end position="495"/>
    </location>
</feature>
<dbReference type="InterPro" id="IPR029510">
    <property type="entry name" value="Ald_DH_CS_GLU"/>
</dbReference>
<dbReference type="Gene3D" id="3.40.605.10">
    <property type="entry name" value="Aldehyde Dehydrogenase, Chain A, domain 1"/>
    <property type="match status" value="1"/>
</dbReference>
<evidence type="ECO:0000313" key="7">
    <source>
        <dbReference type="Proteomes" id="UP001595604"/>
    </source>
</evidence>
<proteinExistence type="inferred from homology"/>
<reference evidence="7" key="1">
    <citation type="journal article" date="2019" name="Int. J. Syst. Evol. Microbiol.">
        <title>The Global Catalogue of Microorganisms (GCM) 10K type strain sequencing project: providing services to taxonomists for standard genome sequencing and annotation.</title>
        <authorList>
            <consortium name="The Broad Institute Genomics Platform"/>
            <consortium name="The Broad Institute Genome Sequencing Center for Infectious Disease"/>
            <person name="Wu L."/>
            <person name="Ma J."/>
        </authorList>
    </citation>
    <scope>NUCLEOTIDE SEQUENCE [LARGE SCALE GENOMIC DNA]</scope>
    <source>
        <strain evidence="7">KCTC 42984</strain>
    </source>
</reference>
<sequence>MTVHDSQFRADYARLFIDGAFVAPAAGTEEAITPITGKAIGSAPVGTAAEAERALAAAHRSFEDGVWANADRKLRSAAIRRLLDMVQARREEIVRLMMLEMGYTRMECEGQLLLGTDQLEKIIALSARDPMKTLPLISTPSWDGTTRLGGAVTARDPIGVVSCITPYNAGFLLGLIKSAPAIAAGNSMVLKPAPITPLQSLLLAEMMAELDLPPGVFNLVTGGPEVGTALSADARVSMISFTGSDKVGSMIMAQAAPYLIKCHLELGGKSALIIRHDADIARALPSALFSNFAQSGQGCACTTRVLVDNRIRADFVAALKGAVAQWQQGDPFEPGVVMGPLIRDVACQRAEQFVARALEEGASLVHGGARSTGLAPHLAGGFYFQPTIFDNVGANSHLGQNEVFGPVMAIMGFDSDEEAIRIANSTQFGLGGAIISADAGKAMDMALRIRTGMVQLNGGSGRLHPDMPFGGYKRSGLGREWGEEGYNEYTQIKSISFPVG</sequence>
<keyword evidence="2 4" id="KW-0560">Oxidoreductase</keyword>
<dbReference type="Gene3D" id="3.40.309.10">
    <property type="entry name" value="Aldehyde Dehydrogenase, Chain A, domain 2"/>
    <property type="match status" value="1"/>
</dbReference>
<evidence type="ECO:0000313" key="6">
    <source>
        <dbReference type="EMBL" id="MFC3172652.1"/>
    </source>
</evidence>
<dbReference type="InterPro" id="IPR016162">
    <property type="entry name" value="Ald_DH_N"/>
</dbReference>